<geneLocation type="plasmid" evidence="3">
    <name>pKNA04</name>
</geneLocation>
<protein>
    <submittedName>
        <fullName evidence="3">Addiction module toxin RelE</fullName>
    </submittedName>
    <submittedName>
        <fullName evidence="5">Type II toxin-antitoxin system mRNA interferase toxin, RelE/StbE family</fullName>
    </submittedName>
</protein>
<dbReference type="InterPro" id="IPR035093">
    <property type="entry name" value="RelE/ParE_toxin_dom_sf"/>
</dbReference>
<evidence type="ECO:0000313" key="6">
    <source>
        <dbReference type="Proteomes" id="UP000189683"/>
    </source>
</evidence>
<keyword evidence="1" id="KW-1277">Toxin-antitoxin system</keyword>
<dbReference type="PANTHER" id="PTHR40588:SF1">
    <property type="entry name" value="MRNA INTERFERASE TOXIN YAFQ"/>
    <property type="match status" value="1"/>
</dbReference>
<dbReference type="GO" id="GO:0006415">
    <property type="term" value="P:translational termination"/>
    <property type="evidence" value="ECO:0007669"/>
    <property type="project" value="TreeGrafter"/>
</dbReference>
<evidence type="ECO:0000313" key="3">
    <source>
        <dbReference type="EMBL" id="AQU89339.1"/>
    </source>
</evidence>
<dbReference type="Pfam" id="PF15738">
    <property type="entry name" value="YafQ_toxin"/>
    <property type="match status" value="1"/>
</dbReference>
<dbReference type="Proteomes" id="UP000247512">
    <property type="component" value="Unassembled WGS sequence"/>
</dbReference>
<dbReference type="SUPFAM" id="SSF143011">
    <property type="entry name" value="RelE-like"/>
    <property type="match status" value="1"/>
</dbReference>
<evidence type="ECO:0000313" key="5">
    <source>
        <dbReference type="EMBL" id="PYD65010.1"/>
    </source>
</evidence>
<feature type="active site" description="Proton donor" evidence="2">
    <location>
        <position position="101"/>
    </location>
</feature>
<dbReference type="PIRSF" id="PIRSF006156">
    <property type="entry name" value="YafQ"/>
    <property type="match status" value="1"/>
</dbReference>
<name>A0A9N7H2L7_9PROT</name>
<dbReference type="AlphaFoldDB" id="A0A9N7H2L7"/>
<evidence type="ECO:0000313" key="7">
    <source>
        <dbReference type="Proteomes" id="UP000247512"/>
    </source>
</evidence>
<dbReference type="EMBL" id="NIRT01000049">
    <property type="protein sequence ID" value="PYD65010.1"/>
    <property type="molecule type" value="Genomic_DNA"/>
</dbReference>
<reference evidence="3 6" key="1">
    <citation type="submission" date="2017-02" db="EMBL/GenBank/DDBJ databases">
        <title>zhang.</title>
        <authorList>
            <person name="Zhang H."/>
        </authorList>
    </citation>
    <scope>NUCLEOTIDE SEQUENCE [LARGE SCALE GENOMIC DNA]</scope>
    <source>
        <strain evidence="3 6">RZS01</strain>
        <plasmid evidence="6">pkna04</plasmid>
        <plasmid evidence="3">pKNA04</plasmid>
    </source>
</reference>
<dbReference type="PANTHER" id="PTHR40588">
    <property type="entry name" value="MRNA INTERFERASE TOXIN YAFQ"/>
    <property type="match status" value="1"/>
</dbReference>
<dbReference type="InterPro" id="IPR004386">
    <property type="entry name" value="Toxin_YafQ-like"/>
</dbReference>
<dbReference type="NCBIfam" id="TIGR02385">
    <property type="entry name" value="RelE_StbE"/>
    <property type="match status" value="1"/>
</dbReference>
<dbReference type="Gene3D" id="3.30.2310.20">
    <property type="entry name" value="RelE-like"/>
    <property type="match status" value="1"/>
</dbReference>
<dbReference type="EMBL" id="CP019879">
    <property type="protein sequence ID" value="AQU89352.1"/>
    <property type="molecule type" value="Genomic_DNA"/>
</dbReference>
<dbReference type="KEGG" id="kna:B0W47_17400"/>
<dbReference type="InterPro" id="IPR007712">
    <property type="entry name" value="RelE/ParE_toxin"/>
</dbReference>
<organism evidence="3 6">
    <name type="scientific">Komagataeibacter nataicola</name>
    <dbReference type="NCBI Taxonomy" id="265960"/>
    <lineage>
        <taxon>Bacteria</taxon>
        <taxon>Pseudomonadati</taxon>
        <taxon>Pseudomonadota</taxon>
        <taxon>Alphaproteobacteria</taxon>
        <taxon>Acetobacterales</taxon>
        <taxon>Acetobacteraceae</taxon>
        <taxon>Komagataeibacter</taxon>
    </lineage>
</organism>
<accession>A0A9N7H2L7</accession>
<sequence length="107" mass="12354">MPSGKAVPKRKKVRLPLRSDYTKQFEKDFQRLSRSGKYNMARLKVVMLLLIANEDPLGAEWLDHPLKGDWADHQECHVGGDFLLIYQKGEEKIVFVRTGSHADLFEN</sequence>
<reference evidence="5 7" key="2">
    <citation type="submission" date="2017-06" db="EMBL/GenBank/DDBJ databases">
        <title>A draft genome sequence of Komagataeibacter nataicola LMG 1536.</title>
        <authorList>
            <person name="Skraban J."/>
            <person name="Cleenwerck I."/>
            <person name="Vandamme P."/>
            <person name="Trcek J."/>
        </authorList>
    </citation>
    <scope>NUCLEOTIDE SEQUENCE [LARGE SCALE GENOMIC DNA]</scope>
    <source>
        <strain evidence="5 7">LMG 1536</strain>
    </source>
</reference>
<keyword evidence="3" id="KW-0614">Plasmid</keyword>
<gene>
    <name evidence="3" type="ORF">B0W47_17400</name>
    <name evidence="4" type="ORF">B0W47_17525</name>
    <name evidence="5" type="ORF">CDI09_16035</name>
</gene>
<dbReference type="EMBL" id="CP019879">
    <property type="protein sequence ID" value="AQU89339.1"/>
    <property type="molecule type" value="Genomic_DNA"/>
</dbReference>
<dbReference type="KEGG" id="kna:B0W47_17525"/>
<dbReference type="Proteomes" id="UP000189683">
    <property type="component" value="Plasmid pKNA04"/>
</dbReference>
<dbReference type="OrthoDB" id="7030467at2"/>
<dbReference type="GO" id="GO:0006402">
    <property type="term" value="P:mRNA catabolic process"/>
    <property type="evidence" value="ECO:0007669"/>
    <property type="project" value="TreeGrafter"/>
</dbReference>
<evidence type="ECO:0000313" key="4">
    <source>
        <dbReference type="EMBL" id="AQU89352.1"/>
    </source>
</evidence>
<geneLocation type="plasmid" evidence="6">
    <name>pkna04</name>
</geneLocation>
<dbReference type="GO" id="GO:0004521">
    <property type="term" value="F:RNA endonuclease activity"/>
    <property type="evidence" value="ECO:0007669"/>
    <property type="project" value="TreeGrafter"/>
</dbReference>
<proteinExistence type="predicted"/>
<keyword evidence="7" id="KW-1185">Reference proteome</keyword>
<dbReference type="RefSeq" id="WP_078528614.1">
    <property type="nucleotide sequence ID" value="NZ_CP019879.1"/>
</dbReference>
<evidence type="ECO:0000256" key="2">
    <source>
        <dbReference type="PIRSR" id="PIRSR006156-1"/>
    </source>
</evidence>
<evidence type="ECO:0000256" key="1">
    <source>
        <dbReference type="ARBA" id="ARBA00022649"/>
    </source>
</evidence>